<feature type="region of interest" description="Disordered" evidence="3">
    <location>
        <begin position="416"/>
        <end position="442"/>
    </location>
</feature>
<dbReference type="InterPro" id="IPR052752">
    <property type="entry name" value="NACHT-WD_repeat"/>
</dbReference>
<feature type="region of interest" description="Disordered" evidence="3">
    <location>
        <begin position="1"/>
        <end position="111"/>
    </location>
</feature>
<gene>
    <name evidence="6" type="ORF">J437_LFUL013861</name>
</gene>
<dbReference type="SUPFAM" id="SSF50998">
    <property type="entry name" value="Quinoprotein alcohol dehydrogenase-like"/>
    <property type="match status" value="1"/>
</dbReference>
<dbReference type="OrthoDB" id="2325716at2759"/>
<dbReference type="InterPro" id="IPR027417">
    <property type="entry name" value="P-loop_NTPase"/>
</dbReference>
<name>A0A8K0P5W5_LADFU</name>
<organism evidence="6 7">
    <name type="scientific">Ladona fulva</name>
    <name type="common">Scarce chaser dragonfly</name>
    <name type="synonym">Libellula fulva</name>
    <dbReference type="NCBI Taxonomy" id="123851"/>
    <lineage>
        <taxon>Eukaryota</taxon>
        <taxon>Metazoa</taxon>
        <taxon>Ecdysozoa</taxon>
        <taxon>Arthropoda</taxon>
        <taxon>Hexapoda</taxon>
        <taxon>Insecta</taxon>
        <taxon>Pterygota</taxon>
        <taxon>Palaeoptera</taxon>
        <taxon>Odonata</taxon>
        <taxon>Epiprocta</taxon>
        <taxon>Anisoptera</taxon>
        <taxon>Libelluloidea</taxon>
        <taxon>Libellulidae</taxon>
        <taxon>Ladona</taxon>
    </lineage>
</organism>
<feature type="domain" description="NWD1/2-like winged helix-turn-helix" evidence="5">
    <location>
        <begin position="761"/>
        <end position="869"/>
    </location>
</feature>
<dbReference type="SUPFAM" id="SSF52540">
    <property type="entry name" value="P-loop containing nucleoside triphosphate hydrolases"/>
    <property type="match status" value="1"/>
</dbReference>
<dbReference type="Gene3D" id="3.40.50.300">
    <property type="entry name" value="P-loop containing nucleotide triphosphate hydrolases"/>
    <property type="match status" value="1"/>
</dbReference>
<evidence type="ECO:0008006" key="8">
    <source>
        <dbReference type="Google" id="ProtNLM"/>
    </source>
</evidence>
<dbReference type="Pfam" id="PF24883">
    <property type="entry name" value="NPHP3_N"/>
    <property type="match status" value="1"/>
</dbReference>
<feature type="compositionally biased region" description="Basic and acidic residues" evidence="3">
    <location>
        <begin position="10"/>
        <end position="23"/>
    </location>
</feature>
<dbReference type="InterPro" id="IPR056884">
    <property type="entry name" value="NPHP3-like_N"/>
</dbReference>
<keyword evidence="1" id="KW-0853">WD repeat</keyword>
<evidence type="ECO:0000313" key="6">
    <source>
        <dbReference type="EMBL" id="KAG8234981.1"/>
    </source>
</evidence>
<accession>A0A8K0P5W5</accession>
<proteinExistence type="predicted"/>
<reference evidence="6" key="2">
    <citation type="submission" date="2017-10" db="EMBL/GenBank/DDBJ databases">
        <title>Ladona fulva Genome sequencing and assembly.</title>
        <authorList>
            <person name="Murali S."/>
            <person name="Richards S."/>
            <person name="Bandaranaike D."/>
            <person name="Bellair M."/>
            <person name="Blankenburg K."/>
            <person name="Chao H."/>
            <person name="Dinh H."/>
            <person name="Doddapaneni H."/>
            <person name="Dugan-Rocha S."/>
            <person name="Elkadiri S."/>
            <person name="Gnanaolivu R."/>
            <person name="Hernandez B."/>
            <person name="Skinner E."/>
            <person name="Javaid M."/>
            <person name="Lee S."/>
            <person name="Li M."/>
            <person name="Ming W."/>
            <person name="Munidasa M."/>
            <person name="Muniz J."/>
            <person name="Nguyen L."/>
            <person name="Hughes D."/>
            <person name="Osuji N."/>
            <person name="Pu L.-L."/>
            <person name="Puazo M."/>
            <person name="Qu C."/>
            <person name="Quiroz J."/>
            <person name="Raj R."/>
            <person name="Weissenberger G."/>
            <person name="Xin Y."/>
            <person name="Zou X."/>
            <person name="Han Y."/>
            <person name="Worley K."/>
            <person name="Muzny D."/>
            <person name="Gibbs R."/>
        </authorList>
    </citation>
    <scope>NUCLEOTIDE SEQUENCE</scope>
    <source>
        <strain evidence="6">Sampled in the wild</strain>
    </source>
</reference>
<dbReference type="InterPro" id="IPR057588">
    <property type="entry name" value="NWD1/2-like_WH"/>
</dbReference>
<dbReference type="Pfam" id="PF25469">
    <property type="entry name" value="WHD_NWD1"/>
    <property type="match status" value="1"/>
</dbReference>
<evidence type="ECO:0000256" key="2">
    <source>
        <dbReference type="ARBA" id="ARBA00022737"/>
    </source>
</evidence>
<evidence type="ECO:0000256" key="3">
    <source>
        <dbReference type="SAM" id="MobiDB-lite"/>
    </source>
</evidence>
<comment type="caution">
    <text evidence="6">The sequence shown here is derived from an EMBL/GenBank/DDBJ whole genome shotgun (WGS) entry which is preliminary data.</text>
</comment>
<evidence type="ECO:0000259" key="5">
    <source>
        <dbReference type="Pfam" id="PF25469"/>
    </source>
</evidence>
<feature type="domain" description="Nephrocystin 3-like N-terminal" evidence="4">
    <location>
        <begin position="547"/>
        <end position="649"/>
    </location>
</feature>
<dbReference type="Proteomes" id="UP000792457">
    <property type="component" value="Unassembled WGS sequence"/>
</dbReference>
<dbReference type="PANTHER" id="PTHR19871:SF37">
    <property type="entry name" value="GH25853P"/>
    <property type="match status" value="1"/>
</dbReference>
<protein>
    <recommendedName>
        <fullName evidence="8">NACHT domain-containing protein</fullName>
    </recommendedName>
</protein>
<feature type="compositionally biased region" description="Low complexity" evidence="3">
    <location>
        <begin position="430"/>
        <end position="440"/>
    </location>
</feature>
<dbReference type="InterPro" id="IPR015943">
    <property type="entry name" value="WD40/YVTN_repeat-like_dom_sf"/>
</dbReference>
<evidence type="ECO:0000313" key="7">
    <source>
        <dbReference type="Proteomes" id="UP000792457"/>
    </source>
</evidence>
<dbReference type="InterPro" id="IPR011047">
    <property type="entry name" value="Quinoprotein_ADH-like_sf"/>
</dbReference>
<dbReference type="Gene3D" id="2.130.10.10">
    <property type="entry name" value="YVTN repeat-like/Quinoprotein amine dehydrogenase"/>
    <property type="match status" value="1"/>
</dbReference>
<keyword evidence="7" id="KW-1185">Reference proteome</keyword>
<keyword evidence="2" id="KW-0677">Repeat</keyword>
<feature type="compositionally biased region" description="Low complexity" evidence="3">
    <location>
        <begin position="56"/>
        <end position="68"/>
    </location>
</feature>
<evidence type="ECO:0000259" key="4">
    <source>
        <dbReference type="Pfam" id="PF24883"/>
    </source>
</evidence>
<evidence type="ECO:0000256" key="1">
    <source>
        <dbReference type="ARBA" id="ARBA00022574"/>
    </source>
</evidence>
<dbReference type="PANTHER" id="PTHR19871">
    <property type="entry name" value="BETA TRANSDUCIN-RELATED PROTEIN"/>
    <property type="match status" value="1"/>
</dbReference>
<feature type="compositionally biased region" description="Low complexity" evidence="3">
    <location>
        <begin position="83"/>
        <end position="93"/>
    </location>
</feature>
<dbReference type="EMBL" id="KZ308863">
    <property type="protein sequence ID" value="KAG8234981.1"/>
    <property type="molecule type" value="Genomic_DNA"/>
</dbReference>
<sequence length="1374" mass="153623">MGSSCSSGQAHKDKDSVSTHSEESPSYQLSGGTKGRLETSAGGNDSGEGRVEKDGVSSSSSLVTTSVTRKNEAGPLSPPTPSTPSTATAGPLSCEPKPSREGFFHASKDGTPSCLSGKGDVPMQLPIPHELHHLPSTLLMLLSGRSLGAPLVCTPGAMSGGQVAPALGANAAVSTSTSTGLLRSPDRCCKISIYVCAADSQDCCVEKGVLHKIVYPKLRDHCRDFGFEVHIVDLHWKTALEKQQDHEFPELCLGELSRELILPFNYLYCQMEVAFVIPVLFLSHSLGTPLLPKTIENQDFKSAVGRAVDPGDRDLLQKWYKLDNHAQPPCYRLQPIASHIPGFKEDSSEEKEKALREWRSEIERTLAVMVNVFPQELRDTYLTTVVEQEVHNTVFMSQELAKRCIWLCRVISNVGSLDSSSSERDENVIGSNGSSPSSSHGELELKRRLKILQSDLRSQLSEKHILRLPVEGYKFDDERRDEGTVSSSGSISPSILVDNPSYVEEVTERLWNHLKDISEAIIEESQVKSEDGGCRSYVTGDECNLPMVVHGPTGCGKTTLLARTAQSCLSWSPDGFVIARFVGATAESVTIEQILRSLTQQCFLITNGLPNHFTHNLDTYSRMLPKILLEASASQKKIIIIIDGIDQVKYSSPCPGSWLPLELPEHIKIIVSVDSESIWFSELKKRLNDSTPFIEVQPLEKEEAQTILMASVMQYNHIVNNHLQDCIRSSVQECTLPLYVKILAWQTSWWPDKEHEITPRGNIKDQINNFLDELENFLGKKRVQHAFALSAASRFGLADSEMLDLLAHDEAFHSETTYVPWAPACLFWAQLNKFLRPLVRWVQVGGYGLTQWRDFSFTSAIKERYLGRETSKDSEFSAHHILADYFSVIFIQKNTFVIFSYNRRKLDELPYQVFCIEGSIRNQFLFDKTWLFYKICGSDVYQVIEDILMEKDWADNGDLCLLKKWLEESAIALNYDGCQFYTQAYIRLQKILEYANGDGSGDEEYPFIQSLLKASLDPPVPSLIPGIPDETDDINKYLMSLVDSDREDDEETSTEKHSLDFLCRLPPGSSLVATASAALEEICVWKVGGGKNDQNNRLRGPRKLCCLQGVCHPVALKPVDGGRVVALCRRELRLYDLENGCLLSRLKGVMNQKMPYYGLHGQGYVAALSRNRMHVNLLEVETGDCVATFKAGEDRFLDSLLVSGDGRILVCGDETQKPFPLLVWDLASRKLLYDLRIPRHDFVTRLAGITYEGHYVCCVCKEVEEPSPNFIVVYDLQSGTLFKKWKPGVDTVSIDISSPVGCVLSGLEDSRILKSSFMSNELIFVCYERKLPLATKWSYCTSYSTTSGSFWNMFYICRFRGERLFSQIMGPAGR</sequence>
<feature type="compositionally biased region" description="Basic and acidic residues" evidence="3">
    <location>
        <begin position="97"/>
        <end position="108"/>
    </location>
</feature>
<reference evidence="6" key="1">
    <citation type="submission" date="2013-04" db="EMBL/GenBank/DDBJ databases">
        <authorList>
            <person name="Qu J."/>
            <person name="Murali S.C."/>
            <person name="Bandaranaike D."/>
            <person name="Bellair M."/>
            <person name="Blankenburg K."/>
            <person name="Chao H."/>
            <person name="Dinh H."/>
            <person name="Doddapaneni H."/>
            <person name="Downs B."/>
            <person name="Dugan-Rocha S."/>
            <person name="Elkadiri S."/>
            <person name="Gnanaolivu R.D."/>
            <person name="Hernandez B."/>
            <person name="Javaid M."/>
            <person name="Jayaseelan J.C."/>
            <person name="Lee S."/>
            <person name="Li M."/>
            <person name="Ming W."/>
            <person name="Munidasa M."/>
            <person name="Muniz J."/>
            <person name="Nguyen L."/>
            <person name="Ongeri F."/>
            <person name="Osuji N."/>
            <person name="Pu L.-L."/>
            <person name="Puazo M."/>
            <person name="Qu C."/>
            <person name="Quiroz J."/>
            <person name="Raj R."/>
            <person name="Weissenberger G."/>
            <person name="Xin Y."/>
            <person name="Zou X."/>
            <person name="Han Y."/>
            <person name="Richards S."/>
            <person name="Worley K."/>
            <person name="Muzny D."/>
            <person name="Gibbs R."/>
        </authorList>
    </citation>
    <scope>NUCLEOTIDE SEQUENCE</scope>
    <source>
        <strain evidence="6">Sampled in the wild</strain>
    </source>
</reference>